<dbReference type="AlphaFoldDB" id="A0A248JW37"/>
<dbReference type="Proteomes" id="UP000197153">
    <property type="component" value="Chromosome 2"/>
</dbReference>
<sequence>MVASSWRGSVERDLNGAFRLRSGKERSTMPMRWTVALLLPLLAMPAALADADQDQDQDRARAAVEQGRALPLRTILDRAAARFPGQLLEAELEEEHGRLVYEIKLLMDGGRVVKLHYDARTGDLLAVKERGTEKDRRP</sequence>
<keyword evidence="3" id="KW-1185">Reference proteome</keyword>
<evidence type="ECO:0000313" key="2">
    <source>
        <dbReference type="EMBL" id="ASG22338.1"/>
    </source>
</evidence>
<dbReference type="KEGG" id="nao:Y958_15400"/>
<reference evidence="2 3" key="1">
    <citation type="submission" date="2017-06" db="EMBL/GenBank/DDBJ databases">
        <title>Complete genome sequence of Nitrospirillum amazonense strain CBAmC, an endophytic nitrogen-fixing and plant growth-promoting bacterium, isolated from sugarcane.</title>
        <authorList>
            <person name="Schwab S."/>
            <person name="dos Santos Teixeira K.R."/>
            <person name="Simoes Araujo J.L."/>
            <person name="Soares Vidal M."/>
            <person name="Borges de Freitas H.R."/>
            <person name="Rivello Crivelaro A.L."/>
            <person name="Bueno de Camargo Nunes A."/>
            <person name="dos Santos C.M."/>
            <person name="Palmeira da Silva Rosa D."/>
            <person name="da Silva Padilha D."/>
            <person name="da Silva E."/>
            <person name="Araujo Terra L."/>
            <person name="Soares Mendes V."/>
            <person name="Farinelli L."/>
            <person name="Magalhaes Cruz L."/>
            <person name="Baldani J.I."/>
        </authorList>
    </citation>
    <scope>NUCLEOTIDE SEQUENCE [LARGE SCALE GENOMIC DNA]</scope>
    <source>
        <strain evidence="2 3">CBAmC</strain>
    </source>
</reference>
<dbReference type="InterPro" id="IPR025711">
    <property type="entry name" value="PepSY"/>
</dbReference>
<accession>A0A248JW37</accession>
<gene>
    <name evidence="2" type="ORF">Y958_15400</name>
</gene>
<protein>
    <recommendedName>
        <fullName evidence="1">PepSY domain-containing protein</fullName>
    </recommendedName>
</protein>
<feature type="domain" description="PepSY" evidence="1">
    <location>
        <begin position="72"/>
        <end position="127"/>
    </location>
</feature>
<dbReference type="Gene3D" id="3.10.450.40">
    <property type="match status" value="1"/>
</dbReference>
<proteinExistence type="predicted"/>
<evidence type="ECO:0000313" key="3">
    <source>
        <dbReference type="Proteomes" id="UP000197153"/>
    </source>
</evidence>
<dbReference type="Pfam" id="PF03413">
    <property type="entry name" value="PepSY"/>
    <property type="match status" value="1"/>
</dbReference>
<name>A0A248JW37_9PROT</name>
<evidence type="ECO:0000259" key="1">
    <source>
        <dbReference type="Pfam" id="PF03413"/>
    </source>
</evidence>
<organism evidence="2 3">
    <name type="scientific">Nitrospirillum viridazoti CBAmc</name>
    <dbReference type="NCBI Taxonomy" id="1441467"/>
    <lineage>
        <taxon>Bacteria</taxon>
        <taxon>Pseudomonadati</taxon>
        <taxon>Pseudomonadota</taxon>
        <taxon>Alphaproteobacteria</taxon>
        <taxon>Rhodospirillales</taxon>
        <taxon>Azospirillaceae</taxon>
        <taxon>Nitrospirillum</taxon>
        <taxon>Nitrospirillum viridazoti</taxon>
    </lineage>
</organism>
<dbReference type="EMBL" id="CP022111">
    <property type="protein sequence ID" value="ASG22338.1"/>
    <property type="molecule type" value="Genomic_DNA"/>
</dbReference>